<dbReference type="Proteomes" id="UP000182334">
    <property type="component" value="Chromosome II"/>
</dbReference>
<sequence length="68" mass="7501">MPSPSLCLHISDTYIPPRVEARQPEVPNYHPCLIVQDSQTDVSKVKSCGCADSYCVKNAPAWIPRSLS</sequence>
<evidence type="ECO:0000313" key="2">
    <source>
        <dbReference type="EMBL" id="SGZ51503.1"/>
    </source>
</evidence>
<dbReference type="EMBL" id="LT635757">
    <property type="protein sequence ID" value="SGZ50524.1"/>
    <property type="molecule type" value="Genomic_DNA"/>
</dbReference>
<reference evidence="3 4" key="1">
    <citation type="submission" date="2016-10" db="EMBL/GenBank/DDBJ databases">
        <authorList>
            <person name="de Groot N.N."/>
        </authorList>
    </citation>
    <scope>NUCLEOTIDE SEQUENCE [LARGE SCALE GENOMIC DNA]</scope>
    <source>
        <strain evidence="1 4">CBS 141442</strain>
        <strain evidence="2 3">PYCC 4715</strain>
    </source>
</reference>
<protein>
    <submittedName>
        <fullName evidence="1">CIC11C00000002967</fullName>
    </submittedName>
    <submittedName>
        <fullName evidence="2">CIC11C00000005953</fullName>
    </submittedName>
</protein>
<gene>
    <name evidence="2" type="ORF">SAMEA4029009_CIC11G00000005953</name>
    <name evidence="1" type="ORF">SAMEA4029010_CIC11G00000002967</name>
</gene>
<evidence type="ECO:0000313" key="3">
    <source>
        <dbReference type="Proteomes" id="UP000182259"/>
    </source>
</evidence>
<dbReference type="EMBL" id="LT635765">
    <property type="protein sequence ID" value="SGZ51503.1"/>
    <property type="molecule type" value="Genomic_DNA"/>
</dbReference>
<proteinExistence type="predicted"/>
<name>A0A1L0D240_9ASCO</name>
<evidence type="ECO:0000313" key="1">
    <source>
        <dbReference type="EMBL" id="SGZ50524.1"/>
    </source>
</evidence>
<accession>A0A1L0D240</accession>
<dbReference type="AlphaFoldDB" id="A0A1L0D240"/>
<dbReference type="Proteomes" id="UP000182259">
    <property type="component" value="Chromosome II"/>
</dbReference>
<keyword evidence="4" id="KW-1185">Reference proteome</keyword>
<evidence type="ECO:0000313" key="4">
    <source>
        <dbReference type="Proteomes" id="UP000182334"/>
    </source>
</evidence>
<dbReference type="OrthoDB" id="4085733at2759"/>
<organism evidence="1 4">
    <name type="scientific">Sungouiella intermedia</name>
    <dbReference type="NCBI Taxonomy" id="45354"/>
    <lineage>
        <taxon>Eukaryota</taxon>
        <taxon>Fungi</taxon>
        <taxon>Dikarya</taxon>
        <taxon>Ascomycota</taxon>
        <taxon>Saccharomycotina</taxon>
        <taxon>Pichiomycetes</taxon>
        <taxon>Metschnikowiaceae</taxon>
        <taxon>Sungouiella</taxon>
    </lineage>
</organism>